<evidence type="ECO:0000313" key="5">
    <source>
        <dbReference type="Proteomes" id="UP001201812"/>
    </source>
</evidence>
<reference evidence="4" key="1">
    <citation type="submission" date="2022-01" db="EMBL/GenBank/DDBJ databases">
        <title>Genome Sequence Resource for Two Populations of Ditylenchus destructor, the Migratory Endoparasitic Phytonematode.</title>
        <authorList>
            <person name="Zhang H."/>
            <person name="Lin R."/>
            <person name="Xie B."/>
        </authorList>
    </citation>
    <scope>NUCLEOTIDE SEQUENCE</scope>
    <source>
        <strain evidence="4">BazhouSP</strain>
    </source>
</reference>
<sequence>MNDRKYDRALSLAKVILAAKEELPDLIDALNERKYDRALSFAKEGVGIKAKDKNDATPLHLALKDYYIKWNKREELVKALLESGADANAIAGDHYNGATPLLYAAEHGTDNMAVELLKHGAKVDGKDSYDWTPLLQAARCGRTEMAKMFMEKGADVMSRTKSGDGVLNWAAISGKNELVEIFLANGADPSLIGSGSTPLMNAARNNHEKVVKTLLKDKRVRDTINVSNAYNGYSALDYAQKNHYTNIVKTRLFSSAFGAGKKPRSVHSGRLGTSSLRAPPSVCPRLLFGSKSCSGVEQHETISGLRPSSS</sequence>
<dbReference type="EMBL" id="JAKKPZ010000012">
    <property type="protein sequence ID" value="KAI1715066.1"/>
    <property type="molecule type" value="Genomic_DNA"/>
</dbReference>
<feature type="repeat" description="ANK" evidence="3">
    <location>
        <begin position="54"/>
        <end position="92"/>
    </location>
</feature>
<dbReference type="PROSITE" id="PS50297">
    <property type="entry name" value="ANK_REP_REGION"/>
    <property type="match status" value="4"/>
</dbReference>
<dbReference type="SUPFAM" id="SSF48403">
    <property type="entry name" value="Ankyrin repeat"/>
    <property type="match status" value="1"/>
</dbReference>
<name>A0AAD4N2Y4_9BILA</name>
<dbReference type="Gene3D" id="1.25.40.20">
    <property type="entry name" value="Ankyrin repeat-containing domain"/>
    <property type="match status" value="1"/>
</dbReference>
<evidence type="ECO:0000256" key="1">
    <source>
        <dbReference type="ARBA" id="ARBA00022737"/>
    </source>
</evidence>
<dbReference type="Pfam" id="PF12796">
    <property type="entry name" value="Ank_2"/>
    <property type="match status" value="2"/>
</dbReference>
<proteinExistence type="predicted"/>
<comment type="caution">
    <text evidence="4">The sequence shown here is derived from an EMBL/GenBank/DDBJ whole genome shotgun (WGS) entry which is preliminary data.</text>
</comment>
<evidence type="ECO:0000256" key="3">
    <source>
        <dbReference type="PROSITE-ProRule" id="PRU00023"/>
    </source>
</evidence>
<keyword evidence="5" id="KW-1185">Reference proteome</keyword>
<feature type="repeat" description="ANK" evidence="3">
    <location>
        <begin position="162"/>
        <end position="194"/>
    </location>
</feature>
<feature type="repeat" description="ANK" evidence="3">
    <location>
        <begin position="194"/>
        <end position="216"/>
    </location>
</feature>
<protein>
    <submittedName>
        <fullName evidence="4">Ankyrin repeats (3 copies) domain-containing protein</fullName>
    </submittedName>
</protein>
<keyword evidence="2 3" id="KW-0040">ANK repeat</keyword>
<dbReference type="PANTHER" id="PTHR24173">
    <property type="entry name" value="ANKYRIN REPEAT CONTAINING"/>
    <property type="match status" value="1"/>
</dbReference>
<dbReference type="PANTHER" id="PTHR24173:SF74">
    <property type="entry name" value="ANKYRIN REPEAT DOMAIN-CONTAINING PROTEIN 16"/>
    <property type="match status" value="1"/>
</dbReference>
<dbReference type="InterPro" id="IPR036770">
    <property type="entry name" value="Ankyrin_rpt-contain_sf"/>
</dbReference>
<dbReference type="AlphaFoldDB" id="A0AAD4N2Y4"/>
<dbReference type="Proteomes" id="UP001201812">
    <property type="component" value="Unassembled WGS sequence"/>
</dbReference>
<evidence type="ECO:0000313" key="4">
    <source>
        <dbReference type="EMBL" id="KAI1715066.1"/>
    </source>
</evidence>
<feature type="repeat" description="ANK" evidence="3">
    <location>
        <begin position="129"/>
        <end position="161"/>
    </location>
</feature>
<keyword evidence="1" id="KW-0677">Repeat</keyword>
<evidence type="ECO:0000256" key="2">
    <source>
        <dbReference type="ARBA" id="ARBA00023043"/>
    </source>
</evidence>
<dbReference type="InterPro" id="IPR002110">
    <property type="entry name" value="Ankyrin_rpt"/>
</dbReference>
<accession>A0AAD4N2Y4</accession>
<organism evidence="4 5">
    <name type="scientific">Ditylenchus destructor</name>
    <dbReference type="NCBI Taxonomy" id="166010"/>
    <lineage>
        <taxon>Eukaryota</taxon>
        <taxon>Metazoa</taxon>
        <taxon>Ecdysozoa</taxon>
        <taxon>Nematoda</taxon>
        <taxon>Chromadorea</taxon>
        <taxon>Rhabditida</taxon>
        <taxon>Tylenchina</taxon>
        <taxon>Tylenchomorpha</taxon>
        <taxon>Sphaerularioidea</taxon>
        <taxon>Anguinidae</taxon>
        <taxon>Anguininae</taxon>
        <taxon>Ditylenchus</taxon>
    </lineage>
</organism>
<dbReference type="SMART" id="SM00248">
    <property type="entry name" value="ANK"/>
    <property type="match status" value="5"/>
</dbReference>
<dbReference type="PROSITE" id="PS50088">
    <property type="entry name" value="ANK_REPEAT"/>
    <property type="match status" value="5"/>
</dbReference>
<gene>
    <name evidence="4" type="ORF">DdX_08345</name>
</gene>
<feature type="repeat" description="ANK" evidence="3">
    <location>
        <begin position="96"/>
        <end position="128"/>
    </location>
</feature>